<dbReference type="EMBL" id="AHCD03000035">
    <property type="protein sequence ID" value="KAF7786146.1"/>
    <property type="molecule type" value="Genomic_DNA"/>
</dbReference>
<dbReference type="Proteomes" id="UP000016480">
    <property type="component" value="Unassembled WGS sequence"/>
</dbReference>
<evidence type="ECO:0000313" key="1">
    <source>
        <dbReference type="EMBL" id="KAF7786146.1"/>
    </source>
</evidence>
<reference evidence="1 2" key="1">
    <citation type="journal article" date="2012" name="J. Bacteriol.">
        <title>Genome sequence of the cycloprodigiosin-producing bacterial strain Pseudoalteromonas rubra ATCC 29570(T).</title>
        <authorList>
            <person name="Xie B.B."/>
            <person name="Shu Y.L."/>
            <person name="Qin Q.L."/>
            <person name="Rong J.C."/>
            <person name="Zhang X.Y."/>
            <person name="Chen X.L."/>
            <person name="Zhou B.C."/>
            <person name="Zhang Y.Z."/>
        </authorList>
    </citation>
    <scope>NUCLEOTIDE SEQUENCE [LARGE SCALE GENOMIC DNA]</scope>
    <source>
        <strain evidence="1 2">DSM 6842</strain>
    </source>
</reference>
<evidence type="ECO:0000313" key="2">
    <source>
        <dbReference type="Proteomes" id="UP000016480"/>
    </source>
</evidence>
<gene>
    <name evidence="1" type="ORF">PRUB_a0620</name>
</gene>
<dbReference type="AlphaFoldDB" id="A0A8T0C5Y7"/>
<dbReference type="GeneID" id="61358340"/>
<name>A0A8T0C5Y7_9GAMM</name>
<organism evidence="1 2">
    <name type="scientific">Pseudoalteromonas rubra</name>
    <dbReference type="NCBI Taxonomy" id="43658"/>
    <lineage>
        <taxon>Bacteria</taxon>
        <taxon>Pseudomonadati</taxon>
        <taxon>Pseudomonadota</taxon>
        <taxon>Gammaproteobacteria</taxon>
        <taxon>Alteromonadales</taxon>
        <taxon>Pseudoalteromonadaceae</taxon>
        <taxon>Pseudoalteromonas</taxon>
    </lineage>
</organism>
<accession>A0A8T0C5Y7</accession>
<comment type="caution">
    <text evidence="1">The sequence shown here is derived from an EMBL/GenBank/DDBJ whole genome shotgun (WGS) entry which is preliminary data.</text>
</comment>
<proteinExistence type="predicted"/>
<protein>
    <submittedName>
        <fullName evidence="1">Uncharacterized protein</fullName>
    </submittedName>
</protein>
<dbReference type="RefSeq" id="WP_240654977.1">
    <property type="nucleotide sequence ID" value="NZ_AHCD03000035.1"/>
</dbReference>
<sequence length="131" mass="15482">MMKKLKVHYQLSYESEIKFGPAYYSLEIEGHKVPGFYYGFDRSELLNGRYLAIQEWLTTDYKKGPKTRVAIFDLDNKLVSRLEVVEKGFVSDFRLTDNIFSYRKTYHANARVVDLEVGWDAIEEWSDIYES</sequence>